<accession>A0A0J1D4N7</accession>
<proteinExistence type="predicted"/>
<dbReference type="PATRIC" id="fig|908627.4.peg.764"/>
<reference evidence="1 2" key="1">
    <citation type="journal article" date="2015" name="Genome Announc.">
        <title>Draft Genome Sequence of Burkholderia sp. Strain PML1(12), an Ectomycorrhizosphere-Inhabiting Bacterium with Effective Mineral-Weathering Ability.</title>
        <authorList>
            <person name="Uroz S."/>
            <person name="Oger P."/>
        </authorList>
    </citation>
    <scope>NUCLEOTIDE SEQUENCE [LARGE SCALE GENOMIC DNA]</scope>
    <source>
        <strain evidence="2">PML1(12)</strain>
    </source>
</reference>
<dbReference type="EMBL" id="AEJF01000021">
    <property type="protein sequence ID" value="KLU27669.1"/>
    <property type="molecule type" value="Genomic_DNA"/>
</dbReference>
<comment type="caution">
    <text evidence="1">The sequence shown here is derived from an EMBL/GenBank/DDBJ whole genome shotgun (WGS) entry which is preliminary data.</text>
</comment>
<gene>
    <name evidence="1" type="ORF">EOS_03410</name>
</gene>
<sequence>MEFMEHLANAGKDQAPVTYTDVPVSYHPLNIDSIEGVDEETAPYVKPAKEALALAYVTLNQLNEARRALVNDESLTEGAKLLKLADFAGKHQETVSRKFDAVHQNLTAGINDLERQLNAPVAEAARISPFAPDIRNHVKALSFDKQHEWINEMIKKDDRQSLNAVLGAPAFLSGLTDEWQKIQAKRYHKAMNPGLTTRLDVMIKAREKIETVGAQFVHTDVEKSLGHKHGWREVQRLRAVKVTANDPFKF</sequence>
<dbReference type="Proteomes" id="UP000035963">
    <property type="component" value="Unassembled WGS sequence"/>
</dbReference>
<protein>
    <submittedName>
        <fullName evidence="1">Uncharacterized protein</fullName>
    </submittedName>
</protein>
<evidence type="ECO:0000313" key="2">
    <source>
        <dbReference type="Proteomes" id="UP000035963"/>
    </source>
</evidence>
<name>A0A0J1D4N7_9BURK</name>
<keyword evidence="2" id="KW-1185">Reference proteome</keyword>
<organism evidence="1 2">
    <name type="scientific">Caballeronia mineralivorans PML1(12)</name>
    <dbReference type="NCBI Taxonomy" id="908627"/>
    <lineage>
        <taxon>Bacteria</taxon>
        <taxon>Pseudomonadati</taxon>
        <taxon>Pseudomonadota</taxon>
        <taxon>Betaproteobacteria</taxon>
        <taxon>Burkholderiales</taxon>
        <taxon>Burkholderiaceae</taxon>
        <taxon>Caballeronia</taxon>
    </lineage>
</organism>
<dbReference type="AlphaFoldDB" id="A0A0J1D4N7"/>
<evidence type="ECO:0000313" key="1">
    <source>
        <dbReference type="EMBL" id="KLU27669.1"/>
    </source>
</evidence>